<dbReference type="InterPro" id="IPR001962">
    <property type="entry name" value="Asn_synthase"/>
</dbReference>
<dbReference type="CDD" id="cd00712">
    <property type="entry name" value="AsnB"/>
    <property type="match status" value="1"/>
</dbReference>
<gene>
    <name evidence="9" type="primary">asnB</name>
    <name evidence="9" type="ORF">INQ42_01095</name>
</gene>
<protein>
    <recommendedName>
        <fullName evidence="3">asparagine synthase (glutamine-hydrolyzing)</fullName>
        <ecNumber evidence="3">6.3.5.4</ecNumber>
    </recommendedName>
</protein>
<comment type="catalytic activity">
    <reaction evidence="7">
        <text>L-aspartate + L-glutamine + ATP + H2O = L-asparagine + L-glutamate + AMP + diphosphate + H(+)</text>
        <dbReference type="Rhea" id="RHEA:12228"/>
        <dbReference type="ChEBI" id="CHEBI:15377"/>
        <dbReference type="ChEBI" id="CHEBI:15378"/>
        <dbReference type="ChEBI" id="CHEBI:29985"/>
        <dbReference type="ChEBI" id="CHEBI:29991"/>
        <dbReference type="ChEBI" id="CHEBI:30616"/>
        <dbReference type="ChEBI" id="CHEBI:33019"/>
        <dbReference type="ChEBI" id="CHEBI:58048"/>
        <dbReference type="ChEBI" id="CHEBI:58359"/>
        <dbReference type="ChEBI" id="CHEBI:456215"/>
        <dbReference type="EC" id="6.3.5.4"/>
    </reaction>
</comment>
<feature type="domain" description="Glutamine amidotransferase type-2" evidence="8">
    <location>
        <begin position="2"/>
        <end position="220"/>
    </location>
</feature>
<evidence type="ECO:0000256" key="7">
    <source>
        <dbReference type="ARBA" id="ARBA00048741"/>
    </source>
</evidence>
<evidence type="ECO:0000256" key="1">
    <source>
        <dbReference type="ARBA" id="ARBA00005187"/>
    </source>
</evidence>
<dbReference type="PROSITE" id="PS51278">
    <property type="entry name" value="GATASE_TYPE_2"/>
    <property type="match status" value="1"/>
</dbReference>
<dbReference type="InterPro" id="IPR029055">
    <property type="entry name" value="Ntn_hydrolases_N"/>
</dbReference>
<comment type="similarity">
    <text evidence="2">Belongs to the asparagine synthetase family.</text>
</comment>
<proteinExistence type="inferred from homology"/>
<evidence type="ECO:0000313" key="9">
    <source>
        <dbReference type="EMBL" id="QOW22249.1"/>
    </source>
</evidence>
<dbReference type="Gene3D" id="3.40.50.620">
    <property type="entry name" value="HUPs"/>
    <property type="match status" value="2"/>
</dbReference>
<accession>A0A7S6ZUZ8</accession>
<comment type="pathway">
    <text evidence="1">Amino-acid biosynthesis; L-asparagine biosynthesis; L-asparagine from L-aspartate (L-Gln route): step 1/1.</text>
</comment>
<reference evidence="9 10" key="1">
    <citation type="submission" date="2020-10" db="EMBL/GenBank/DDBJ databases">
        <title>complete genome sequencing of Lysobacter sp. H23M41.</title>
        <authorList>
            <person name="Bae J.-W."/>
            <person name="Lee S.-Y."/>
        </authorList>
    </citation>
    <scope>NUCLEOTIDE SEQUENCE [LARGE SCALE GENOMIC DNA]</scope>
    <source>
        <strain evidence="9 10">H23M41</strain>
    </source>
</reference>
<keyword evidence="4" id="KW-0547">Nucleotide-binding</keyword>
<name>A0A7S6ZUZ8_9GAMM</name>
<dbReference type="Proteomes" id="UP000593932">
    <property type="component" value="Chromosome"/>
</dbReference>
<evidence type="ECO:0000256" key="5">
    <source>
        <dbReference type="ARBA" id="ARBA00022840"/>
    </source>
</evidence>
<keyword evidence="6" id="KW-0315">Glutamine amidotransferase</keyword>
<dbReference type="Gene3D" id="3.60.20.10">
    <property type="entry name" value="Glutamine Phosphoribosylpyrophosphate, subunit 1, domain 1"/>
    <property type="match status" value="1"/>
</dbReference>
<dbReference type="CDD" id="cd01991">
    <property type="entry name" value="Asn_synthase_B_C"/>
    <property type="match status" value="1"/>
</dbReference>
<evidence type="ECO:0000256" key="3">
    <source>
        <dbReference type="ARBA" id="ARBA00012737"/>
    </source>
</evidence>
<dbReference type="EMBL" id="CP063657">
    <property type="protein sequence ID" value="QOW22249.1"/>
    <property type="molecule type" value="Genomic_DNA"/>
</dbReference>
<evidence type="ECO:0000256" key="6">
    <source>
        <dbReference type="ARBA" id="ARBA00022962"/>
    </source>
</evidence>
<dbReference type="PANTHER" id="PTHR43284:SF1">
    <property type="entry name" value="ASPARAGINE SYNTHETASE"/>
    <property type="match status" value="1"/>
</dbReference>
<dbReference type="GO" id="GO:0004066">
    <property type="term" value="F:asparagine synthase (glutamine-hydrolyzing) activity"/>
    <property type="evidence" value="ECO:0007669"/>
    <property type="project" value="UniProtKB-EC"/>
</dbReference>
<dbReference type="InterPro" id="IPR033738">
    <property type="entry name" value="AsnB_N"/>
</dbReference>
<organism evidence="9 10">
    <name type="scientific">Novilysobacter avium</name>
    <dbReference type="NCBI Taxonomy" id="2781023"/>
    <lineage>
        <taxon>Bacteria</taxon>
        <taxon>Pseudomonadati</taxon>
        <taxon>Pseudomonadota</taxon>
        <taxon>Gammaproteobacteria</taxon>
        <taxon>Lysobacterales</taxon>
        <taxon>Lysobacteraceae</taxon>
        <taxon>Novilysobacter</taxon>
    </lineage>
</organism>
<evidence type="ECO:0000313" key="10">
    <source>
        <dbReference type="Proteomes" id="UP000593932"/>
    </source>
</evidence>
<dbReference type="PIRSF" id="PIRSF001589">
    <property type="entry name" value="Asn_synthetase_glu-h"/>
    <property type="match status" value="1"/>
</dbReference>
<dbReference type="Pfam" id="PF00733">
    <property type="entry name" value="Asn_synthase"/>
    <property type="match status" value="1"/>
</dbReference>
<dbReference type="SUPFAM" id="SSF56235">
    <property type="entry name" value="N-terminal nucleophile aminohydrolases (Ntn hydrolases)"/>
    <property type="match status" value="1"/>
</dbReference>
<dbReference type="SUPFAM" id="SSF52402">
    <property type="entry name" value="Adenine nucleotide alpha hydrolases-like"/>
    <property type="match status" value="1"/>
</dbReference>
<dbReference type="InterPro" id="IPR051786">
    <property type="entry name" value="ASN_synthetase/amidase"/>
</dbReference>
<dbReference type="Pfam" id="PF13522">
    <property type="entry name" value="GATase_6"/>
    <property type="match status" value="1"/>
</dbReference>
<dbReference type="NCBIfam" id="TIGR01536">
    <property type="entry name" value="asn_synth_AEB"/>
    <property type="match status" value="1"/>
</dbReference>
<dbReference type="PANTHER" id="PTHR43284">
    <property type="entry name" value="ASPARAGINE SYNTHETASE (GLUTAMINE-HYDROLYZING)"/>
    <property type="match status" value="1"/>
</dbReference>
<dbReference type="InterPro" id="IPR017932">
    <property type="entry name" value="GATase_2_dom"/>
</dbReference>
<dbReference type="EC" id="6.3.5.4" evidence="3"/>
<sequence>MCGIAGAWTPAPRDSAEDLAALGTRMGSAIAHRGPDDAGVWTDPASGLVLSHRRLAIVDLSPEGHQPMVSADERWVIAFNGEIYNHRELRAELGALGHRFRGHSDTEVLLAAIAQWGVQAALERGNGMLALAAWDRHEKVLWLARDRVGKKPLYYGWADDGSFVFGSELAALRAHPALSGEVDPDALALLLRLDYIPVPHAILRGVHKLAAGRLLRIDAGTMRAGNSSFDPINGPVSWWSSRDRQRAAIQRGFAGDETAALAELDALLRDATALRMEADVPLGAFLSGGTDSSLVTALMQAQSSRPVRSFSIGFDNAIHDESRYAAAVARHLGTDHTPLHVDGAAALALVPELSTIFDEPFADSSQVPTALLCRLAREHVTVALSGDGGDELFFGYGRYARALRNEQRLSRLPRRLLARLAGDPGERARLGGLAALRAELAAGDLQGLARQRVTRWRRPEDVVIGARRLLTAYDDPAAMPGVGTGADALMQLDFACYLAEDILTKVDRASMAVALETRAPLLDWRVAEFAWSLPLSMKWHDGELKHLPKRLLTRYLPNDLVYRPKSGFGAPVGDWLRGPLRDWAEAQLDERRLRAEGHFHPAPIRAIWREFLAGQRKWHTHLWGVLMFQAWCESQDERRARKPTTSGDQ</sequence>
<dbReference type="InterPro" id="IPR014729">
    <property type="entry name" value="Rossmann-like_a/b/a_fold"/>
</dbReference>
<keyword evidence="5" id="KW-0067">ATP-binding</keyword>
<dbReference type="RefSeq" id="WP_194034788.1">
    <property type="nucleotide sequence ID" value="NZ_CP063657.1"/>
</dbReference>
<evidence type="ECO:0000256" key="2">
    <source>
        <dbReference type="ARBA" id="ARBA00005752"/>
    </source>
</evidence>
<keyword evidence="10" id="KW-1185">Reference proteome</keyword>
<evidence type="ECO:0000256" key="4">
    <source>
        <dbReference type="ARBA" id="ARBA00022741"/>
    </source>
</evidence>
<dbReference type="InterPro" id="IPR006426">
    <property type="entry name" value="Asn_synth_AEB"/>
</dbReference>
<keyword evidence="9" id="KW-0436">Ligase</keyword>
<evidence type="ECO:0000259" key="8">
    <source>
        <dbReference type="PROSITE" id="PS51278"/>
    </source>
</evidence>